<gene>
    <name evidence="2" type="ORF">U6A24_06965</name>
</gene>
<feature type="signal peptide" evidence="1">
    <location>
        <begin position="1"/>
        <end position="19"/>
    </location>
</feature>
<proteinExistence type="predicted"/>
<dbReference type="RefSeq" id="WP_324179224.1">
    <property type="nucleotide sequence ID" value="NZ_BAABAW010000008.1"/>
</dbReference>
<organism evidence="2 3">
    <name type="scientific">Aquimarina gracilis</name>
    <dbReference type="NCBI Taxonomy" id="874422"/>
    <lineage>
        <taxon>Bacteria</taxon>
        <taxon>Pseudomonadati</taxon>
        <taxon>Bacteroidota</taxon>
        <taxon>Flavobacteriia</taxon>
        <taxon>Flavobacteriales</taxon>
        <taxon>Flavobacteriaceae</taxon>
        <taxon>Aquimarina</taxon>
    </lineage>
</organism>
<evidence type="ECO:0000313" key="3">
    <source>
        <dbReference type="Proteomes" id="UP001327027"/>
    </source>
</evidence>
<comment type="caution">
    <text evidence="2">The sequence shown here is derived from an EMBL/GenBank/DDBJ whole genome shotgun (WGS) entry which is preliminary data.</text>
</comment>
<dbReference type="Proteomes" id="UP001327027">
    <property type="component" value="Unassembled WGS sequence"/>
</dbReference>
<evidence type="ECO:0000256" key="1">
    <source>
        <dbReference type="SAM" id="SignalP"/>
    </source>
</evidence>
<protein>
    <recommendedName>
        <fullName evidence="4">TonB-like protein</fullName>
    </recommendedName>
</protein>
<sequence length="149" mass="16766">MQPLSLTMIALITCFLSFSQSNFTTQKCKDVTNERLRKNCIIQEIQNYVDANYDITAISSDAKLGANRVYTRFRIDPTGKIVDIQTKAIAFPLEIEAIRVLESFPRLIPLSPKEDPGGQEDIFTLPIIFNVKKIEIELNASEKLTGGNQ</sequence>
<accession>A0ABU5ZT07</accession>
<dbReference type="EMBL" id="JAYKLX010000003">
    <property type="protein sequence ID" value="MEB3345192.1"/>
    <property type="molecule type" value="Genomic_DNA"/>
</dbReference>
<evidence type="ECO:0008006" key="4">
    <source>
        <dbReference type="Google" id="ProtNLM"/>
    </source>
</evidence>
<keyword evidence="3" id="KW-1185">Reference proteome</keyword>
<keyword evidence="1" id="KW-0732">Signal</keyword>
<feature type="chain" id="PRO_5047416455" description="TonB-like protein" evidence="1">
    <location>
        <begin position="20"/>
        <end position="149"/>
    </location>
</feature>
<reference evidence="2 3" key="1">
    <citation type="journal article" date="2013" name="Int. J. Syst. Evol. Microbiol.">
        <title>Aquimarina gracilis sp. nov., isolated from the gut microflora of a mussel, Mytilus coruscus, and emended description of Aquimarina spongiae.</title>
        <authorList>
            <person name="Park S.C."/>
            <person name="Choe H.N."/>
            <person name="Baik K.S."/>
            <person name="Seong C.N."/>
        </authorList>
    </citation>
    <scope>NUCLEOTIDE SEQUENCE [LARGE SCALE GENOMIC DNA]</scope>
    <source>
        <strain evidence="2 3">PSC32</strain>
    </source>
</reference>
<name>A0ABU5ZT07_9FLAO</name>
<evidence type="ECO:0000313" key="2">
    <source>
        <dbReference type="EMBL" id="MEB3345192.1"/>
    </source>
</evidence>